<dbReference type="SUPFAM" id="SSF52954">
    <property type="entry name" value="Class II aaRS ABD-related"/>
    <property type="match status" value="1"/>
</dbReference>
<dbReference type="Pfam" id="PF02824">
    <property type="entry name" value="TGS"/>
    <property type="match status" value="1"/>
</dbReference>
<dbReference type="InterPro" id="IPR033728">
    <property type="entry name" value="ThrRS_core"/>
</dbReference>
<dbReference type="GeneID" id="95427395"/>
<evidence type="ECO:0000256" key="7">
    <source>
        <dbReference type="ARBA" id="ARBA00022833"/>
    </source>
</evidence>
<dbReference type="EMBL" id="ACHA02000012">
    <property type="protein sequence ID" value="EFK55846.1"/>
    <property type="molecule type" value="Genomic_DNA"/>
</dbReference>
<dbReference type="InterPro" id="IPR004154">
    <property type="entry name" value="Anticodon-bd"/>
</dbReference>
<dbReference type="InterPro" id="IPR012675">
    <property type="entry name" value="Beta-grasp_dom_sf"/>
</dbReference>
<dbReference type="GO" id="GO:0004829">
    <property type="term" value="F:threonine-tRNA ligase activity"/>
    <property type="evidence" value="ECO:0007669"/>
    <property type="project" value="UniProtKB-UniRule"/>
</dbReference>
<evidence type="ECO:0000256" key="6">
    <source>
        <dbReference type="ARBA" id="ARBA00022741"/>
    </source>
</evidence>
<comment type="subcellular location">
    <subcellularLocation>
        <location evidence="13">Cytoplasm</location>
    </subcellularLocation>
</comment>
<dbReference type="FunFam" id="3.10.20.30:FF:000005">
    <property type="entry name" value="Threonine--tRNA ligase"/>
    <property type="match status" value="1"/>
</dbReference>
<dbReference type="InterPro" id="IPR002314">
    <property type="entry name" value="aa-tRNA-synt_IIb"/>
</dbReference>
<feature type="domain" description="TGS" evidence="15">
    <location>
        <begin position="1"/>
        <end position="61"/>
    </location>
</feature>
<dbReference type="Gene3D" id="3.30.980.10">
    <property type="entry name" value="Threonyl-trna Synthetase, Chain A, domain 2"/>
    <property type="match status" value="1"/>
</dbReference>
<feature type="binding site" evidence="13">
    <location>
        <position position="337"/>
    </location>
    <ligand>
        <name>Zn(2+)</name>
        <dbReference type="ChEBI" id="CHEBI:29105"/>
        <note>catalytic</note>
    </ligand>
</feature>
<dbReference type="Pfam" id="PF03129">
    <property type="entry name" value="HGTP_anticodon"/>
    <property type="match status" value="1"/>
</dbReference>
<comment type="similarity">
    <text evidence="1 13">Belongs to the class-II aminoacyl-tRNA synthetase family.</text>
</comment>
<dbReference type="Gene3D" id="3.30.54.20">
    <property type="match status" value="1"/>
</dbReference>
<organism evidence="16 17">
    <name type="scientific">Sphingobacterium spiritivorum ATCC 33861</name>
    <dbReference type="NCBI Taxonomy" id="525373"/>
    <lineage>
        <taxon>Bacteria</taxon>
        <taxon>Pseudomonadati</taxon>
        <taxon>Bacteroidota</taxon>
        <taxon>Sphingobacteriia</taxon>
        <taxon>Sphingobacteriales</taxon>
        <taxon>Sphingobacteriaceae</taxon>
        <taxon>Sphingobacterium</taxon>
    </lineage>
</organism>
<dbReference type="InterPro" id="IPR045864">
    <property type="entry name" value="aa-tRNA-synth_II/BPL/LPL"/>
</dbReference>
<dbReference type="GO" id="GO:0046872">
    <property type="term" value="F:metal ion binding"/>
    <property type="evidence" value="ECO:0007669"/>
    <property type="project" value="UniProtKB-KW"/>
</dbReference>
<dbReference type="InterPro" id="IPR012947">
    <property type="entry name" value="tRNA_SAD"/>
</dbReference>
<keyword evidence="5 13" id="KW-0479">Metal-binding</keyword>
<feature type="domain" description="Aminoacyl-transfer RNA synthetases class-II family profile" evidence="14">
    <location>
        <begin position="242"/>
        <end position="541"/>
    </location>
</feature>
<dbReference type="Pfam" id="PF07973">
    <property type="entry name" value="tRNA_SAD"/>
    <property type="match status" value="1"/>
</dbReference>
<dbReference type="GO" id="GO:0005524">
    <property type="term" value="F:ATP binding"/>
    <property type="evidence" value="ECO:0007669"/>
    <property type="project" value="UniProtKB-UniRule"/>
</dbReference>
<dbReference type="GO" id="GO:0000049">
    <property type="term" value="F:tRNA binding"/>
    <property type="evidence" value="ECO:0007669"/>
    <property type="project" value="UniProtKB-KW"/>
</dbReference>
<keyword evidence="11 13" id="KW-0030">Aminoacyl-tRNA synthetase</keyword>
<dbReference type="Pfam" id="PF00587">
    <property type="entry name" value="tRNA-synt_2b"/>
    <property type="match status" value="1"/>
</dbReference>
<evidence type="ECO:0000259" key="15">
    <source>
        <dbReference type="PROSITE" id="PS51880"/>
    </source>
</evidence>
<dbReference type="HOGENOM" id="CLU_008554_0_1_10"/>
<feature type="binding site" evidence="13">
    <location>
        <position position="388"/>
    </location>
    <ligand>
        <name>Zn(2+)</name>
        <dbReference type="ChEBI" id="CHEBI:29105"/>
        <note>catalytic</note>
    </ligand>
</feature>
<dbReference type="SMART" id="SM00863">
    <property type="entry name" value="tRNA_SAD"/>
    <property type="match status" value="1"/>
</dbReference>
<dbReference type="SUPFAM" id="SSF55186">
    <property type="entry name" value="ThrRS/AlaRS common domain"/>
    <property type="match status" value="1"/>
</dbReference>
<dbReference type="PANTHER" id="PTHR11451:SF44">
    <property type="entry name" value="THREONINE--TRNA LIGASE, CHLOROPLASTIC_MITOCHONDRIAL 2"/>
    <property type="match status" value="1"/>
</dbReference>
<keyword evidence="7 13" id="KW-0862">Zinc</keyword>
<dbReference type="InterPro" id="IPR002320">
    <property type="entry name" value="Thr-tRNA-ligase_IIa"/>
</dbReference>
<sequence length="641" mass="73067">MIKITLPDGSVREYEKGTSAAQVALSISEGLARNVLAAEVNGEIWDASRPIEQDSSLKLLTWNDDKGKSTFWHSSAHLMAEALEALYPGVKFGIGPAIETGFYYDVDFGDREFSSDEFKQIEDKMLELAKRKEVFERRAVSKAEALDYFTEKGDEYKLDLIKDLEDGKITFYSQGDFTDLCRGPHIPNTGFIKAIKLTNVAGAYWRGDESRKQLTRIYGVTFPKASELTDYLKFIEEAKKRDHRKLGKELELFAFSEKVGMGLPLWLPKGAALRQKLIDFMQRAQLKAGYEPVVTPHIGHKQLYVTSGHYEKYGEDSFQPIKTPVEGEEFFLKPMNCPHHCEIYKTKPRSYKDLPVRFAEFGTVYRYEQSGELHGLTRVRGFTQDDAHLFCRPDQVKEEFKKVIDLVLYVFGALGFEDYIAQVSLRDPENRTKYIGSDENWALAERAIIEAADEKGLPTVVEYGEAAFYGPKLDFMVKDALGRKWQLGTIQVDYNLPERFELEYTGSDNAKHRPVMIHRAPFGSLERFIAVLIEHCAGRFPLWLAPEQFIVLPVSEKYEEYAQKLLESLNNSDIRGLIDLRDEKVGRKIRDAEVKKLPYMLIVGEKEAESGTVSVRKHGSGDVGSMTPEEFREVLIKEITV</sequence>
<dbReference type="SUPFAM" id="SSF81271">
    <property type="entry name" value="TGS-like"/>
    <property type="match status" value="1"/>
</dbReference>
<dbReference type="InterPro" id="IPR004095">
    <property type="entry name" value="TGS"/>
</dbReference>
<protein>
    <recommendedName>
        <fullName evidence="13">Threonine--tRNA ligase</fullName>
        <ecNumber evidence="13">6.1.1.3</ecNumber>
    </recommendedName>
    <alternativeName>
        <fullName evidence="13">Threonyl-tRNA synthetase</fullName>
        <shortName evidence="13">ThrRS</shortName>
    </alternativeName>
</protein>
<dbReference type="Gene3D" id="3.40.50.800">
    <property type="entry name" value="Anticodon-binding domain"/>
    <property type="match status" value="1"/>
</dbReference>
<evidence type="ECO:0000256" key="11">
    <source>
        <dbReference type="ARBA" id="ARBA00023146"/>
    </source>
</evidence>
<dbReference type="eggNOG" id="COG0441">
    <property type="taxonomic scope" value="Bacteria"/>
</dbReference>
<keyword evidence="3 13" id="KW-0820">tRNA-binding</keyword>
<dbReference type="AlphaFoldDB" id="D7VPZ5"/>
<keyword evidence="4 13" id="KW-0436">Ligase</keyword>
<gene>
    <name evidence="13 16" type="primary">thrS</name>
    <name evidence="16" type="ORF">HMPREF0766_13049</name>
</gene>
<dbReference type="PRINTS" id="PR01047">
    <property type="entry name" value="TRNASYNTHTHR"/>
</dbReference>
<dbReference type="FunFam" id="3.40.50.800:FF:000001">
    <property type="entry name" value="Threonine--tRNA ligase"/>
    <property type="match status" value="1"/>
</dbReference>
<accession>D7VPZ5</accession>
<comment type="cofactor">
    <cofactor evidence="13">
        <name>Zn(2+)</name>
        <dbReference type="ChEBI" id="CHEBI:29105"/>
    </cofactor>
    <text evidence="13">Binds 1 zinc ion per subunit.</text>
</comment>
<comment type="subunit">
    <text evidence="13">Homodimer.</text>
</comment>
<keyword evidence="9 13" id="KW-0694">RNA-binding</keyword>
<keyword evidence="17" id="KW-1185">Reference proteome</keyword>
<dbReference type="CDD" id="cd00771">
    <property type="entry name" value="ThrRS_core"/>
    <property type="match status" value="1"/>
</dbReference>
<evidence type="ECO:0000256" key="10">
    <source>
        <dbReference type="ARBA" id="ARBA00022917"/>
    </source>
</evidence>
<dbReference type="STRING" id="525373.HMPREF0766_13049"/>
<evidence type="ECO:0000256" key="8">
    <source>
        <dbReference type="ARBA" id="ARBA00022840"/>
    </source>
</evidence>
<dbReference type="FunFam" id="3.30.54.20:FF:000002">
    <property type="entry name" value="Threonine--tRNA ligase"/>
    <property type="match status" value="1"/>
</dbReference>
<comment type="caution">
    <text evidence="13">Lacks conserved residue(s) required for the propagation of feature annotation.</text>
</comment>
<dbReference type="GO" id="GO:0006435">
    <property type="term" value="P:threonyl-tRNA aminoacylation"/>
    <property type="evidence" value="ECO:0007669"/>
    <property type="project" value="UniProtKB-UniRule"/>
</dbReference>
<evidence type="ECO:0000256" key="1">
    <source>
        <dbReference type="ARBA" id="ARBA00008226"/>
    </source>
</evidence>
<dbReference type="NCBIfam" id="TIGR00418">
    <property type="entry name" value="thrS"/>
    <property type="match status" value="1"/>
</dbReference>
<evidence type="ECO:0000256" key="4">
    <source>
        <dbReference type="ARBA" id="ARBA00022598"/>
    </source>
</evidence>
<keyword evidence="10 13" id="KW-0648">Protein biosynthesis</keyword>
<evidence type="ECO:0000313" key="16">
    <source>
        <dbReference type="EMBL" id="EFK55846.1"/>
    </source>
</evidence>
<dbReference type="Proteomes" id="UP000006258">
    <property type="component" value="Unassembled WGS sequence"/>
</dbReference>
<dbReference type="SUPFAM" id="SSF55681">
    <property type="entry name" value="Class II aaRS and biotin synthetases"/>
    <property type="match status" value="1"/>
</dbReference>
<keyword evidence="6 13" id="KW-0547">Nucleotide-binding</keyword>
<dbReference type="GO" id="GO:0005737">
    <property type="term" value="C:cytoplasm"/>
    <property type="evidence" value="ECO:0007669"/>
    <property type="project" value="UniProtKB-SubCell"/>
</dbReference>
<name>D7VPZ5_SPHSI</name>
<dbReference type="PROSITE" id="PS51880">
    <property type="entry name" value="TGS"/>
    <property type="match status" value="1"/>
</dbReference>
<evidence type="ECO:0000259" key="14">
    <source>
        <dbReference type="PROSITE" id="PS50862"/>
    </source>
</evidence>
<evidence type="ECO:0000256" key="13">
    <source>
        <dbReference type="HAMAP-Rule" id="MF_00184"/>
    </source>
</evidence>
<dbReference type="OrthoDB" id="9802304at2"/>
<evidence type="ECO:0000256" key="3">
    <source>
        <dbReference type="ARBA" id="ARBA00022555"/>
    </source>
</evidence>
<evidence type="ECO:0000256" key="5">
    <source>
        <dbReference type="ARBA" id="ARBA00022723"/>
    </source>
</evidence>
<comment type="caution">
    <text evidence="16">The sequence shown here is derived from an EMBL/GenBank/DDBJ whole genome shotgun (WGS) entry which is preliminary data.</text>
</comment>
<keyword evidence="8 13" id="KW-0067">ATP-binding</keyword>
<dbReference type="EC" id="6.1.1.3" evidence="13"/>
<keyword evidence="2 13" id="KW-0963">Cytoplasm</keyword>
<dbReference type="InterPro" id="IPR047246">
    <property type="entry name" value="ThrRS_anticodon"/>
</dbReference>
<dbReference type="RefSeq" id="WP_002993962.1">
    <property type="nucleotide sequence ID" value="NZ_GL379770.1"/>
</dbReference>
<dbReference type="HAMAP" id="MF_00184">
    <property type="entry name" value="Thr_tRNA_synth"/>
    <property type="match status" value="1"/>
</dbReference>
<dbReference type="Gene3D" id="3.30.930.10">
    <property type="entry name" value="Bira Bifunctional Protein, Domain 2"/>
    <property type="match status" value="1"/>
</dbReference>
<dbReference type="InterPro" id="IPR018163">
    <property type="entry name" value="Thr/Ala-tRNA-synth_IIc_edit"/>
</dbReference>
<dbReference type="InterPro" id="IPR006195">
    <property type="entry name" value="aa-tRNA-synth_II"/>
</dbReference>
<dbReference type="FunFam" id="3.30.980.10:FF:000005">
    <property type="entry name" value="Threonyl-tRNA synthetase, mitochondrial"/>
    <property type="match status" value="1"/>
</dbReference>
<dbReference type="InterPro" id="IPR036621">
    <property type="entry name" value="Anticodon-bd_dom_sf"/>
</dbReference>
<feature type="binding site" evidence="13">
    <location>
        <position position="518"/>
    </location>
    <ligand>
        <name>Zn(2+)</name>
        <dbReference type="ChEBI" id="CHEBI:29105"/>
        <note>catalytic</note>
    </ligand>
</feature>
<evidence type="ECO:0000313" key="17">
    <source>
        <dbReference type="Proteomes" id="UP000006258"/>
    </source>
</evidence>
<evidence type="ECO:0000256" key="2">
    <source>
        <dbReference type="ARBA" id="ARBA00022490"/>
    </source>
</evidence>
<evidence type="ECO:0000256" key="9">
    <source>
        <dbReference type="ARBA" id="ARBA00022884"/>
    </source>
</evidence>
<dbReference type="InterPro" id="IPR012676">
    <property type="entry name" value="TGS-like"/>
</dbReference>
<evidence type="ECO:0000256" key="12">
    <source>
        <dbReference type="ARBA" id="ARBA00049515"/>
    </source>
</evidence>
<proteinExistence type="inferred from homology"/>
<comment type="catalytic activity">
    <reaction evidence="12 13">
        <text>tRNA(Thr) + L-threonine + ATP = L-threonyl-tRNA(Thr) + AMP + diphosphate + H(+)</text>
        <dbReference type="Rhea" id="RHEA:24624"/>
        <dbReference type="Rhea" id="RHEA-COMP:9670"/>
        <dbReference type="Rhea" id="RHEA-COMP:9704"/>
        <dbReference type="ChEBI" id="CHEBI:15378"/>
        <dbReference type="ChEBI" id="CHEBI:30616"/>
        <dbReference type="ChEBI" id="CHEBI:33019"/>
        <dbReference type="ChEBI" id="CHEBI:57926"/>
        <dbReference type="ChEBI" id="CHEBI:78442"/>
        <dbReference type="ChEBI" id="CHEBI:78534"/>
        <dbReference type="ChEBI" id="CHEBI:456215"/>
        <dbReference type="EC" id="6.1.1.3"/>
    </reaction>
</comment>
<dbReference type="Gene3D" id="3.10.20.30">
    <property type="match status" value="1"/>
</dbReference>
<dbReference type="PANTHER" id="PTHR11451">
    <property type="entry name" value="THREONINE-TRNA LIGASE"/>
    <property type="match status" value="1"/>
</dbReference>
<reference evidence="16" key="1">
    <citation type="submission" date="2010-07" db="EMBL/GenBank/DDBJ databases">
        <authorList>
            <person name="Muzny D."/>
            <person name="Qin X."/>
            <person name="Buhay C."/>
            <person name="Dugan-Rocha S."/>
            <person name="Ding Y."/>
            <person name="Chen G."/>
            <person name="Hawes A."/>
            <person name="Holder M."/>
            <person name="Jhangiani S."/>
            <person name="Johnson A."/>
            <person name="Khan Z."/>
            <person name="Li Z."/>
            <person name="Liu W."/>
            <person name="Liu X."/>
            <person name="Perez L."/>
            <person name="Shen H."/>
            <person name="Wang Q."/>
            <person name="Watt J."/>
            <person name="Xi L."/>
            <person name="Xin Y."/>
            <person name="Zhou J."/>
            <person name="Deng J."/>
            <person name="Jiang H."/>
            <person name="Liu Y."/>
            <person name="Qu J."/>
            <person name="Song X.-Z."/>
            <person name="Zhang L."/>
            <person name="Villasana D."/>
            <person name="Johnson A."/>
            <person name="Liu J."/>
            <person name="Liyanage D."/>
            <person name="Lorensuhewa L."/>
            <person name="Robinson T."/>
            <person name="Song A."/>
            <person name="Song B.-B."/>
            <person name="Dinh H."/>
            <person name="Thornton R."/>
            <person name="Coyle M."/>
            <person name="Francisco L."/>
            <person name="Jackson L."/>
            <person name="Javaid M."/>
            <person name="Korchina V."/>
            <person name="Kovar C."/>
            <person name="Mata R."/>
            <person name="Mathew T."/>
            <person name="Ngo R."/>
            <person name="Nguyen L."/>
            <person name="Nguyen N."/>
            <person name="Okwuonu G."/>
            <person name="Ongeri F."/>
            <person name="Pham C."/>
            <person name="Simmons D."/>
            <person name="Wilczek-Boney K."/>
            <person name="Hale W."/>
            <person name="Jakkamsetti A."/>
            <person name="Pham P."/>
            <person name="Ruth R."/>
            <person name="San Lucas F."/>
            <person name="Warren J."/>
            <person name="Zhang J."/>
            <person name="Zhao Z."/>
            <person name="Zhou C."/>
            <person name="Zhu D."/>
            <person name="Lee S."/>
            <person name="Bess C."/>
            <person name="Blankenburg K."/>
            <person name="Forbes L."/>
            <person name="Fu Q."/>
            <person name="Gubbala S."/>
            <person name="Hirani K."/>
            <person name="Jayaseelan J.C."/>
            <person name="Lara F."/>
            <person name="Munidasa M."/>
            <person name="Palculict T."/>
            <person name="Patil S."/>
            <person name="Pu L.-L."/>
            <person name="Saada N."/>
            <person name="Tang L."/>
            <person name="Weissenberger G."/>
            <person name="Zhu Y."/>
            <person name="Hemphill L."/>
            <person name="Shang Y."/>
            <person name="Youmans B."/>
            <person name="Ayvaz T."/>
            <person name="Ross M."/>
            <person name="Santibanez J."/>
            <person name="Aqrawi P."/>
            <person name="Gross S."/>
            <person name="Joshi V."/>
            <person name="Fowler G."/>
            <person name="Nazareth L."/>
            <person name="Reid J."/>
            <person name="Worley K."/>
            <person name="Petrosino J."/>
            <person name="Highlander S."/>
            <person name="Gibbs R."/>
        </authorList>
    </citation>
    <scope>NUCLEOTIDE SEQUENCE [LARGE SCALE GENOMIC DNA]</scope>
    <source>
        <strain evidence="16">ATCC 33861</strain>
    </source>
</reference>
<dbReference type="CDD" id="cd01667">
    <property type="entry name" value="TGS_ThrRS"/>
    <property type="match status" value="1"/>
</dbReference>
<dbReference type="PROSITE" id="PS50862">
    <property type="entry name" value="AA_TRNA_LIGASE_II"/>
    <property type="match status" value="1"/>
</dbReference>
<dbReference type="FunFam" id="3.30.930.10:FF:000002">
    <property type="entry name" value="Threonine--tRNA ligase"/>
    <property type="match status" value="1"/>
</dbReference>
<dbReference type="CDD" id="cd00860">
    <property type="entry name" value="ThrRS_anticodon"/>
    <property type="match status" value="1"/>
</dbReference>